<dbReference type="Proteomes" id="UP001294444">
    <property type="component" value="Unassembled WGS sequence"/>
</dbReference>
<evidence type="ECO:0000313" key="1">
    <source>
        <dbReference type="EMBL" id="SNX86971.1"/>
    </source>
</evidence>
<dbReference type="EMBL" id="OAPG01000017">
    <property type="protein sequence ID" value="SNX86971.1"/>
    <property type="molecule type" value="Genomic_DNA"/>
</dbReference>
<organism evidence="1 2">
    <name type="scientific">Melanopsichium pennsylvanicum</name>
    <dbReference type="NCBI Taxonomy" id="63383"/>
    <lineage>
        <taxon>Eukaryota</taxon>
        <taxon>Fungi</taxon>
        <taxon>Dikarya</taxon>
        <taxon>Basidiomycota</taxon>
        <taxon>Ustilaginomycotina</taxon>
        <taxon>Ustilaginomycetes</taxon>
        <taxon>Ustilaginales</taxon>
        <taxon>Ustilaginaceae</taxon>
        <taxon>Melanopsichium</taxon>
    </lineage>
</organism>
<reference evidence="1" key="1">
    <citation type="submission" date="2023-10" db="EMBL/GenBank/DDBJ databases">
        <authorList>
            <person name="Guldener U."/>
        </authorList>
    </citation>
    <scope>NUCLEOTIDE SEQUENCE</scope>
    <source>
        <strain evidence="1">Mp4</strain>
    </source>
</reference>
<gene>
    <name evidence="1" type="ORF">MEPE_05680</name>
</gene>
<accession>A0AAJ5C7J3</accession>
<keyword evidence="2" id="KW-1185">Reference proteome</keyword>
<proteinExistence type="predicted"/>
<protein>
    <submittedName>
        <fullName evidence="1">Uncharacterized protein</fullName>
    </submittedName>
</protein>
<evidence type="ECO:0000313" key="2">
    <source>
        <dbReference type="Proteomes" id="UP001294444"/>
    </source>
</evidence>
<dbReference type="AlphaFoldDB" id="A0AAJ5C7J3"/>
<sequence>MFLKKLLNDLLDNIESLPKSFVDDVFDFSRDSPTVKNRIRTDTLLDELHNSKLDPQDFDEYMQVLLRIMHNDQQKRLTSNLAKTTTAANFTDAFYGDSLLLLEDHLTVHNQLFPLQVPTPLPPIHMPKSIVMSEEASTRYVRSRKFHCKVLPILQSSGFGKTRMCVQLGTIRPGMLVCLRDASARTQQHEQSFLPQDAVVFNYFERMRQILGNITFPATSEQHMRFNKAHLGILAWLSIYCSTLAYYLSIFKQQAGCFGDLGRDLPRHGRLCWETVIYHLAAAIHSSSTDISLPMSSLFNPNCVVTASSITWPPLRFVLMQGTPNGTTKQILRHRPCSGPPICAKLCYSIFATPQTSSTMTFAKNP</sequence>
<name>A0AAJ5C7J3_9BASI</name>
<comment type="caution">
    <text evidence="1">The sequence shown here is derived from an EMBL/GenBank/DDBJ whole genome shotgun (WGS) entry which is preliminary data.</text>
</comment>